<dbReference type="EMBL" id="JAVRRL010000035">
    <property type="protein sequence ID" value="KAK5111919.1"/>
    <property type="molecule type" value="Genomic_DNA"/>
</dbReference>
<dbReference type="SMART" id="SM00312">
    <property type="entry name" value="PX"/>
    <property type="match status" value="1"/>
</dbReference>
<keyword evidence="7" id="KW-0813">Transport</keyword>
<keyword evidence="14" id="KW-0539">Nucleus</keyword>
<feature type="region of interest" description="Disordered" evidence="16">
    <location>
        <begin position="235"/>
        <end position="267"/>
    </location>
</feature>
<dbReference type="PANTHER" id="PTHR45963:SF2">
    <property type="entry name" value="RE52028P"/>
    <property type="match status" value="1"/>
</dbReference>
<evidence type="ECO:0000259" key="17">
    <source>
        <dbReference type="PROSITE" id="PS50195"/>
    </source>
</evidence>
<evidence type="ECO:0000256" key="10">
    <source>
        <dbReference type="ARBA" id="ARBA00022927"/>
    </source>
</evidence>
<keyword evidence="11" id="KW-0333">Golgi apparatus</keyword>
<feature type="compositionally biased region" description="Polar residues" evidence="16">
    <location>
        <begin position="317"/>
        <end position="326"/>
    </location>
</feature>
<dbReference type="AlphaFoldDB" id="A0AAN7YG23"/>
<comment type="similarity">
    <text evidence="5">Belongs to the sorting nexin family.</text>
</comment>
<feature type="compositionally biased region" description="Basic and acidic residues" evidence="16">
    <location>
        <begin position="258"/>
        <end position="267"/>
    </location>
</feature>
<dbReference type="Gene3D" id="3.30.1520.10">
    <property type="entry name" value="Phox-like domain"/>
    <property type="match status" value="1"/>
</dbReference>
<organism evidence="18 19">
    <name type="scientific">Meristemomyces frigidus</name>
    <dbReference type="NCBI Taxonomy" id="1508187"/>
    <lineage>
        <taxon>Eukaryota</taxon>
        <taxon>Fungi</taxon>
        <taxon>Dikarya</taxon>
        <taxon>Ascomycota</taxon>
        <taxon>Pezizomycotina</taxon>
        <taxon>Dothideomycetes</taxon>
        <taxon>Dothideomycetidae</taxon>
        <taxon>Mycosphaerellales</taxon>
        <taxon>Teratosphaeriaceae</taxon>
        <taxon>Meristemomyces</taxon>
    </lineage>
</organism>
<dbReference type="GO" id="GO:0031901">
    <property type="term" value="C:early endosome membrane"/>
    <property type="evidence" value="ECO:0007669"/>
    <property type="project" value="TreeGrafter"/>
</dbReference>
<dbReference type="InterPro" id="IPR014612">
    <property type="entry name" value="Pop7/Rpp20"/>
</dbReference>
<evidence type="ECO:0000256" key="4">
    <source>
        <dbReference type="ARBA" id="ARBA00004496"/>
    </source>
</evidence>
<evidence type="ECO:0000256" key="1">
    <source>
        <dbReference type="ARBA" id="ARBA00004123"/>
    </source>
</evidence>
<evidence type="ECO:0000256" key="8">
    <source>
        <dbReference type="ARBA" id="ARBA00022490"/>
    </source>
</evidence>
<feature type="compositionally biased region" description="Polar residues" evidence="16">
    <location>
        <begin position="334"/>
        <end position="344"/>
    </location>
</feature>
<dbReference type="InterPro" id="IPR051074">
    <property type="entry name" value="Sorting_Nexin"/>
</dbReference>
<feature type="compositionally biased region" description="Polar residues" evidence="16">
    <location>
        <begin position="237"/>
        <end position="257"/>
    </location>
</feature>
<keyword evidence="10" id="KW-0653">Protein transport</keyword>
<evidence type="ECO:0000313" key="18">
    <source>
        <dbReference type="EMBL" id="KAK5111919.1"/>
    </source>
</evidence>
<keyword evidence="12" id="KW-0446">Lipid-binding</keyword>
<dbReference type="GO" id="GO:0032266">
    <property type="term" value="F:phosphatidylinositol-3-phosphate binding"/>
    <property type="evidence" value="ECO:0007669"/>
    <property type="project" value="TreeGrafter"/>
</dbReference>
<evidence type="ECO:0000256" key="13">
    <source>
        <dbReference type="ARBA" id="ARBA00023136"/>
    </source>
</evidence>
<evidence type="ECO:0000256" key="7">
    <source>
        <dbReference type="ARBA" id="ARBA00022448"/>
    </source>
</evidence>
<keyword evidence="9" id="KW-0819">tRNA processing</keyword>
<evidence type="ECO:0000313" key="19">
    <source>
        <dbReference type="Proteomes" id="UP001310890"/>
    </source>
</evidence>
<evidence type="ECO:0000256" key="3">
    <source>
        <dbReference type="ARBA" id="ARBA00004255"/>
    </source>
</evidence>
<dbReference type="GO" id="GO:0032456">
    <property type="term" value="P:endocytic recycling"/>
    <property type="evidence" value="ECO:0007669"/>
    <property type="project" value="TreeGrafter"/>
</dbReference>
<accession>A0AAN7YG23</accession>
<evidence type="ECO:0000256" key="9">
    <source>
        <dbReference type="ARBA" id="ARBA00022694"/>
    </source>
</evidence>
<feature type="region of interest" description="Disordered" evidence="16">
    <location>
        <begin position="182"/>
        <end position="202"/>
    </location>
</feature>
<comment type="subcellular location">
    <subcellularLocation>
        <location evidence="4">Cytoplasm</location>
    </subcellularLocation>
    <subcellularLocation>
        <location evidence="3">Golgi apparatus membrane</location>
        <topology evidence="3">Peripheral membrane protein</topology>
        <orientation evidence="3">Cytoplasmic side</orientation>
    </subcellularLocation>
    <subcellularLocation>
        <location evidence="1">Nucleus</location>
    </subcellularLocation>
    <subcellularLocation>
        <location evidence="2">Prevacuolar compartment membrane</location>
        <topology evidence="2">Peripheral membrane protein</topology>
        <orientation evidence="2">Cytoplasmic side</orientation>
    </subcellularLocation>
</comment>
<dbReference type="GO" id="GO:0001682">
    <property type="term" value="P:tRNA 5'-leader removal"/>
    <property type="evidence" value="ECO:0007669"/>
    <property type="project" value="InterPro"/>
</dbReference>
<feature type="domain" description="PX" evidence="17">
    <location>
        <begin position="358"/>
        <end position="475"/>
    </location>
</feature>
<protein>
    <recommendedName>
        <fullName evidence="6">Sorting nexin-3</fullName>
    </recommendedName>
</protein>
<dbReference type="InterPro" id="IPR036882">
    <property type="entry name" value="Alba-like_dom_sf"/>
</dbReference>
<dbReference type="Pfam" id="PF00787">
    <property type="entry name" value="PX"/>
    <property type="match status" value="1"/>
</dbReference>
<evidence type="ECO:0000256" key="2">
    <source>
        <dbReference type="ARBA" id="ARBA00004179"/>
    </source>
</evidence>
<sequence length="479" mass="53845">MAETMNLPMARPPRQRVSKPEHNKLSKLPSDAKVTKRPLLRPAISSPYADASQQKVVYVSARSPFLSVVKRVDKLLKLSDKRLVQAATTNAKQNTGKRKRGRDDHDEVLGIAKEVERLKSKRRKDDAQGEHEEGAGEEVVIKGTGKAIQKTMELGLWFQQREEYVVQLRTGSVGAIDDIEVEDDEEGEEGSQERQNGALAGLKQDDKDEAAVGAMDTDDAAADLMDKPGYTGVSLPQAISNNTSVETGSTIGDTTNGSDERKKREPVPETRIRYVSVLEVALLLEIEIWFPNQDIRARRNAMQRVEPRPEAQHQQDHPQSSAQGKQQWAAPSGFASTGSNSHTQSFEEIYGVPENFLEIEVSEPQTHQPTSSPSSRYTTYLIRLRTNIPAFKLRQSEVRRRYSDFEVFRDLLERESARVSIPPLPGKVYLNRFDDGVIEERRKGLERFLKIVVGHPLLQTGSRVLGSFVQDPNWDRNAW</sequence>
<dbReference type="SUPFAM" id="SSF64268">
    <property type="entry name" value="PX domain"/>
    <property type="match status" value="1"/>
</dbReference>
<gene>
    <name evidence="18" type="ORF">LTR62_004651</name>
</gene>
<keyword evidence="8" id="KW-0963">Cytoplasm</keyword>
<dbReference type="Proteomes" id="UP001310890">
    <property type="component" value="Unassembled WGS sequence"/>
</dbReference>
<feature type="region of interest" description="Disordered" evidence="16">
    <location>
        <begin position="301"/>
        <end position="344"/>
    </location>
</feature>
<evidence type="ECO:0000256" key="16">
    <source>
        <dbReference type="SAM" id="MobiDB-lite"/>
    </source>
</evidence>
<evidence type="ECO:0000256" key="12">
    <source>
        <dbReference type="ARBA" id="ARBA00023121"/>
    </source>
</evidence>
<evidence type="ECO:0000256" key="6">
    <source>
        <dbReference type="ARBA" id="ARBA00020436"/>
    </source>
</evidence>
<dbReference type="GO" id="GO:0000172">
    <property type="term" value="C:ribonuclease MRP complex"/>
    <property type="evidence" value="ECO:0007669"/>
    <property type="project" value="InterPro"/>
</dbReference>
<proteinExistence type="inferred from homology"/>
<feature type="region of interest" description="Disordered" evidence="16">
    <location>
        <begin position="1"/>
        <end position="38"/>
    </location>
</feature>
<evidence type="ECO:0000256" key="11">
    <source>
        <dbReference type="ARBA" id="ARBA00023034"/>
    </source>
</evidence>
<name>A0AAN7YG23_9PEZI</name>
<dbReference type="GO" id="GO:0015031">
    <property type="term" value="P:protein transport"/>
    <property type="evidence" value="ECO:0007669"/>
    <property type="project" value="UniProtKB-KW"/>
</dbReference>
<feature type="compositionally biased region" description="Basic and acidic residues" evidence="16">
    <location>
        <begin position="305"/>
        <end position="316"/>
    </location>
</feature>
<dbReference type="GO" id="GO:0030904">
    <property type="term" value="C:retromer complex"/>
    <property type="evidence" value="ECO:0007669"/>
    <property type="project" value="TreeGrafter"/>
</dbReference>
<reference evidence="18" key="1">
    <citation type="submission" date="2023-08" db="EMBL/GenBank/DDBJ databases">
        <title>Black Yeasts Isolated from many extreme environments.</title>
        <authorList>
            <person name="Coleine C."/>
            <person name="Stajich J.E."/>
            <person name="Selbmann L."/>
        </authorList>
    </citation>
    <scope>NUCLEOTIDE SEQUENCE</scope>
    <source>
        <strain evidence="18">CCFEE 5401</strain>
    </source>
</reference>
<comment type="function">
    <text evidence="15">Required for retention of late Golgi membrane proteins. Component of the retrieval machinery that functions by direct interaction with the cytosolic tails of certain TGN membrane proteins during the sorting/budding process at the prevacuolar compartment. Binds phosphatidylinositol 3-phosphate (PtdIns(P3)).</text>
</comment>
<dbReference type="Gene3D" id="3.30.110.20">
    <property type="entry name" value="Alba-like domain"/>
    <property type="match status" value="1"/>
</dbReference>
<dbReference type="PROSITE" id="PS50195">
    <property type="entry name" value="PX"/>
    <property type="match status" value="1"/>
</dbReference>
<dbReference type="InterPro" id="IPR036871">
    <property type="entry name" value="PX_dom_sf"/>
</dbReference>
<dbReference type="PANTHER" id="PTHR45963">
    <property type="entry name" value="RE52028P"/>
    <property type="match status" value="1"/>
</dbReference>
<dbReference type="GO" id="GO:0003676">
    <property type="term" value="F:nucleic acid binding"/>
    <property type="evidence" value="ECO:0007669"/>
    <property type="project" value="InterPro"/>
</dbReference>
<dbReference type="Pfam" id="PF12328">
    <property type="entry name" value="Rpp20"/>
    <property type="match status" value="1"/>
</dbReference>
<dbReference type="GO" id="GO:0000139">
    <property type="term" value="C:Golgi membrane"/>
    <property type="evidence" value="ECO:0007669"/>
    <property type="project" value="UniProtKB-SubCell"/>
</dbReference>
<keyword evidence="13" id="KW-0472">Membrane</keyword>
<evidence type="ECO:0000256" key="14">
    <source>
        <dbReference type="ARBA" id="ARBA00023242"/>
    </source>
</evidence>
<evidence type="ECO:0000256" key="15">
    <source>
        <dbReference type="ARBA" id="ARBA00025533"/>
    </source>
</evidence>
<dbReference type="InterPro" id="IPR001683">
    <property type="entry name" value="PX_dom"/>
</dbReference>
<evidence type="ECO:0000256" key="5">
    <source>
        <dbReference type="ARBA" id="ARBA00010883"/>
    </source>
</evidence>
<comment type="caution">
    <text evidence="18">The sequence shown here is derived from an EMBL/GenBank/DDBJ whole genome shotgun (WGS) entry which is preliminary data.</text>
</comment>
<dbReference type="GO" id="GO:0005655">
    <property type="term" value="C:nucleolar ribonuclease P complex"/>
    <property type="evidence" value="ECO:0007669"/>
    <property type="project" value="InterPro"/>
</dbReference>
<dbReference type="GO" id="GO:0034499">
    <property type="term" value="P:late endosome to Golgi transport"/>
    <property type="evidence" value="ECO:0007669"/>
    <property type="project" value="TreeGrafter"/>
</dbReference>